<organism evidence="1">
    <name type="scientific">Siphoviridae sp. ctzr51</name>
    <dbReference type="NCBI Taxonomy" id="2825751"/>
    <lineage>
        <taxon>Viruses</taxon>
        <taxon>Duplodnaviria</taxon>
        <taxon>Heunggongvirae</taxon>
        <taxon>Uroviricota</taxon>
        <taxon>Caudoviricetes</taxon>
    </lineage>
</organism>
<name>A0A8S5UN59_9CAUD</name>
<reference evidence="1" key="1">
    <citation type="journal article" date="2021" name="Proc. Natl. Acad. Sci. U.S.A.">
        <title>A Catalog of Tens of Thousands of Viruses from Human Metagenomes Reveals Hidden Associations with Chronic Diseases.</title>
        <authorList>
            <person name="Tisza M.J."/>
            <person name="Buck C.B."/>
        </authorList>
    </citation>
    <scope>NUCLEOTIDE SEQUENCE</scope>
    <source>
        <strain evidence="1">Ctzr51</strain>
    </source>
</reference>
<accession>A0A8S5UN59</accession>
<evidence type="ECO:0000313" key="1">
    <source>
        <dbReference type="EMBL" id="DAF95920.1"/>
    </source>
</evidence>
<protein>
    <submittedName>
        <fullName evidence="1">Uncharacterized protein</fullName>
    </submittedName>
</protein>
<sequence>MDEWKADFFSNYKEDVFRYGCVSESYIKCIPYNEQTKHLLGTKNDI</sequence>
<dbReference type="EMBL" id="BK016111">
    <property type="protein sequence ID" value="DAF95920.1"/>
    <property type="molecule type" value="Genomic_DNA"/>
</dbReference>
<proteinExistence type="predicted"/>